<dbReference type="PANTHER" id="PTHR14456:SF2">
    <property type="entry name" value="INOSITOL-PENTAKISPHOSPHATE 2-KINASE"/>
    <property type="match status" value="1"/>
</dbReference>
<proteinExistence type="predicted"/>
<evidence type="ECO:0000256" key="5">
    <source>
        <dbReference type="ARBA" id="ARBA00022741"/>
    </source>
</evidence>
<dbReference type="InterPro" id="IPR043001">
    <property type="entry name" value="IP5_2-K_N_lobe"/>
</dbReference>
<evidence type="ECO:0000256" key="7">
    <source>
        <dbReference type="ARBA" id="ARBA00022840"/>
    </source>
</evidence>
<reference evidence="9" key="1">
    <citation type="submission" date="2022-01" db="EMBL/GenBank/DDBJ databases">
        <title>Comparative genomics reveals a dynamic genome evolution in the ectomycorrhizal milk-cap (Lactarius) mushrooms.</title>
        <authorList>
            <consortium name="DOE Joint Genome Institute"/>
            <person name="Lebreton A."/>
            <person name="Tang N."/>
            <person name="Kuo A."/>
            <person name="LaButti K."/>
            <person name="Drula E."/>
            <person name="Barry K."/>
            <person name="Clum A."/>
            <person name="Lipzen A."/>
            <person name="Mousain D."/>
            <person name="Ng V."/>
            <person name="Wang R."/>
            <person name="Wang X."/>
            <person name="Dai Y."/>
            <person name="Henrissat B."/>
            <person name="Grigoriev I.V."/>
            <person name="Guerin-Laguette A."/>
            <person name="Yu F."/>
            <person name="Martin F.M."/>
        </authorList>
    </citation>
    <scope>NUCLEOTIDE SEQUENCE</scope>
    <source>
        <strain evidence="9">QP</strain>
    </source>
</reference>
<dbReference type="Proteomes" id="UP001201163">
    <property type="component" value="Unassembled WGS sequence"/>
</dbReference>
<dbReference type="EMBL" id="JAKELL010000001">
    <property type="protein sequence ID" value="KAH9001517.1"/>
    <property type="molecule type" value="Genomic_DNA"/>
</dbReference>
<sequence>MFMLSQTSPTDWKYLSEGGATAVFSYRGHPHPILTGKVLRLRKTSSQAGGRPIDIDIPEPAVTFQQNIISRLVDPTYLVDLQIVPLETHWVETFSLHHELSRPPERRSTSTIDNSKRTAVLASDLVGGIPCAVEVKPKWGFLPNPTHLSPESKPIKTRTCRTCMHTHLKQTEGNNVAVHYCPLDLFSGSRERLEIALEGLWNSWTQSNGAINNLRIFHYGKMVLPTDELGLQVWSQETLSLPPDAPITSIKSKFISALLPLFLHNSLLQHISALQRSLDPLDCEGFAKLVESKRIQSAGSSDSINAALPIADLTQPTMDDWTSFVDIFLSQERQKHSSFSPSNLRYHTLAYLLSASFKDCSLIVPIRSQTDVTEMDGIKVIDLDIKVVDRIPGWSKLDKKIVREYAKIDTGLRKTCTEVSSGT</sequence>
<dbReference type="GO" id="GO:0032958">
    <property type="term" value="P:inositol phosphate biosynthetic process"/>
    <property type="evidence" value="ECO:0007669"/>
    <property type="project" value="TreeGrafter"/>
</dbReference>
<name>A0AAD4LS34_9AGAM</name>
<keyword evidence="5 8" id="KW-0547">Nucleotide-binding</keyword>
<dbReference type="InterPro" id="IPR009286">
    <property type="entry name" value="Ins_P5_2-kin"/>
</dbReference>
<comment type="function">
    <text evidence="8">Phosphorylates Ins(1,3,4,5,6)P5 at position 2 to form Ins(1,2,3,4,5,6)P6 (InsP6 or phytate).</text>
</comment>
<evidence type="ECO:0000313" key="9">
    <source>
        <dbReference type="EMBL" id="KAH9001517.1"/>
    </source>
</evidence>
<dbReference type="EC" id="2.7.1.158" evidence="2 8"/>
<evidence type="ECO:0000256" key="3">
    <source>
        <dbReference type="ARBA" id="ARBA00014846"/>
    </source>
</evidence>
<dbReference type="PANTHER" id="PTHR14456">
    <property type="entry name" value="INOSITOL POLYPHOSPHATE KINASE 1"/>
    <property type="match status" value="1"/>
</dbReference>
<dbReference type="Gene3D" id="3.30.200.110">
    <property type="entry name" value="Inositol-pentakisphosphate 2-kinase, N-lobe"/>
    <property type="match status" value="1"/>
</dbReference>
<keyword evidence="7 8" id="KW-0067">ATP-binding</keyword>
<keyword evidence="10" id="KW-1185">Reference proteome</keyword>
<evidence type="ECO:0000256" key="6">
    <source>
        <dbReference type="ARBA" id="ARBA00022777"/>
    </source>
</evidence>
<dbReference type="Pfam" id="PF06090">
    <property type="entry name" value="Ins_P5_2-kin"/>
    <property type="match status" value="1"/>
</dbReference>
<keyword evidence="6 8" id="KW-0418">Kinase</keyword>
<dbReference type="AlphaFoldDB" id="A0AAD4LS34"/>
<accession>A0AAD4LS34</accession>
<comment type="domain">
    <text evidence="8">The EXKPK motif is conserved in inositol-pentakisphosphate 2-kinases of both family 1 and 2.</text>
</comment>
<evidence type="ECO:0000256" key="4">
    <source>
        <dbReference type="ARBA" id="ARBA00022679"/>
    </source>
</evidence>
<evidence type="ECO:0000313" key="10">
    <source>
        <dbReference type="Proteomes" id="UP001201163"/>
    </source>
</evidence>
<evidence type="ECO:0000256" key="1">
    <source>
        <dbReference type="ARBA" id="ARBA00001774"/>
    </source>
</evidence>
<keyword evidence="4 8" id="KW-0808">Transferase</keyword>
<comment type="catalytic activity">
    <reaction evidence="1 8">
        <text>1D-myo-inositol 1,3,4,5,6-pentakisphosphate + ATP = 1D-myo-inositol hexakisphosphate + ADP + H(+)</text>
        <dbReference type="Rhea" id="RHEA:20313"/>
        <dbReference type="ChEBI" id="CHEBI:15378"/>
        <dbReference type="ChEBI" id="CHEBI:30616"/>
        <dbReference type="ChEBI" id="CHEBI:57733"/>
        <dbReference type="ChEBI" id="CHEBI:58130"/>
        <dbReference type="ChEBI" id="CHEBI:456216"/>
        <dbReference type="EC" id="2.7.1.158"/>
    </reaction>
</comment>
<protein>
    <recommendedName>
        <fullName evidence="3 8">Inositol-pentakisphosphate 2-kinase</fullName>
        <ecNumber evidence="2 8">2.7.1.158</ecNumber>
    </recommendedName>
</protein>
<comment type="caution">
    <text evidence="9">The sequence shown here is derived from an EMBL/GenBank/DDBJ whole genome shotgun (WGS) entry which is preliminary data.</text>
</comment>
<dbReference type="GO" id="GO:0005524">
    <property type="term" value="F:ATP binding"/>
    <property type="evidence" value="ECO:0007669"/>
    <property type="project" value="UniProtKB-KW"/>
</dbReference>
<gene>
    <name evidence="9" type="ORF">EDB92DRAFT_1827120</name>
</gene>
<evidence type="ECO:0000256" key="8">
    <source>
        <dbReference type="RuleBase" id="RU364126"/>
    </source>
</evidence>
<organism evidence="9 10">
    <name type="scientific">Lactarius akahatsu</name>
    <dbReference type="NCBI Taxonomy" id="416441"/>
    <lineage>
        <taxon>Eukaryota</taxon>
        <taxon>Fungi</taxon>
        <taxon>Dikarya</taxon>
        <taxon>Basidiomycota</taxon>
        <taxon>Agaricomycotina</taxon>
        <taxon>Agaricomycetes</taxon>
        <taxon>Russulales</taxon>
        <taxon>Russulaceae</taxon>
        <taxon>Lactarius</taxon>
    </lineage>
</organism>
<evidence type="ECO:0000256" key="2">
    <source>
        <dbReference type="ARBA" id="ARBA00012023"/>
    </source>
</evidence>
<dbReference type="GO" id="GO:0005634">
    <property type="term" value="C:nucleus"/>
    <property type="evidence" value="ECO:0007669"/>
    <property type="project" value="TreeGrafter"/>
</dbReference>
<dbReference type="GO" id="GO:0035299">
    <property type="term" value="F:inositol-1,3,4,5,6-pentakisphosphate 2-kinase activity"/>
    <property type="evidence" value="ECO:0007669"/>
    <property type="project" value="UniProtKB-EC"/>
</dbReference>